<proteinExistence type="predicted"/>
<organism evidence="1">
    <name type="scientific">Arundo donax</name>
    <name type="common">Giant reed</name>
    <name type="synonym">Donax arundinaceus</name>
    <dbReference type="NCBI Taxonomy" id="35708"/>
    <lineage>
        <taxon>Eukaryota</taxon>
        <taxon>Viridiplantae</taxon>
        <taxon>Streptophyta</taxon>
        <taxon>Embryophyta</taxon>
        <taxon>Tracheophyta</taxon>
        <taxon>Spermatophyta</taxon>
        <taxon>Magnoliopsida</taxon>
        <taxon>Liliopsida</taxon>
        <taxon>Poales</taxon>
        <taxon>Poaceae</taxon>
        <taxon>PACMAD clade</taxon>
        <taxon>Arundinoideae</taxon>
        <taxon>Arundineae</taxon>
        <taxon>Arundo</taxon>
    </lineage>
</organism>
<sequence length="44" mass="5018">MVLHLSDVPNLVAVADTMALLFLCNRLQMRCLLLLNSQFARLFI</sequence>
<name>A0A0A9FR66_ARUDO</name>
<dbReference type="EMBL" id="GBRH01183114">
    <property type="protein sequence ID" value="JAE14782.1"/>
    <property type="molecule type" value="Transcribed_RNA"/>
</dbReference>
<evidence type="ECO:0000313" key="1">
    <source>
        <dbReference type="EMBL" id="JAE14782.1"/>
    </source>
</evidence>
<dbReference type="AlphaFoldDB" id="A0A0A9FR66"/>
<reference evidence="1" key="2">
    <citation type="journal article" date="2015" name="Data Brief">
        <title>Shoot transcriptome of the giant reed, Arundo donax.</title>
        <authorList>
            <person name="Barrero R.A."/>
            <person name="Guerrero F.D."/>
            <person name="Moolhuijzen P."/>
            <person name="Goolsby J.A."/>
            <person name="Tidwell J."/>
            <person name="Bellgard S.E."/>
            <person name="Bellgard M.I."/>
        </authorList>
    </citation>
    <scope>NUCLEOTIDE SEQUENCE</scope>
    <source>
        <tissue evidence="1">Shoot tissue taken approximately 20 cm above the soil surface</tissue>
    </source>
</reference>
<accession>A0A0A9FR66</accession>
<protein>
    <submittedName>
        <fullName evidence="1">Uncharacterized protein</fullName>
    </submittedName>
</protein>
<reference evidence="1" key="1">
    <citation type="submission" date="2014-09" db="EMBL/GenBank/DDBJ databases">
        <authorList>
            <person name="Magalhaes I.L.F."/>
            <person name="Oliveira U."/>
            <person name="Santos F.R."/>
            <person name="Vidigal T.H.D.A."/>
            <person name="Brescovit A.D."/>
            <person name="Santos A.J."/>
        </authorList>
    </citation>
    <scope>NUCLEOTIDE SEQUENCE</scope>
    <source>
        <tissue evidence="1">Shoot tissue taken approximately 20 cm above the soil surface</tissue>
    </source>
</reference>